<sequence>MKWKILGLSLLFCCASANAQPAVGQGDSLLTLDEIAEWISGHVRFPEGASRYGVAGVERFVVSSAWDGRVFITSGVNTLSPAFEREIKGVVSRAPRCRFGGCGMDDIYKLVEVDFPSLMPDTLREDVLCVGRHLPPRFPLKGEKSGYLDGREAFVKWLSSRFRFPRHSDFSGYCDTLSLCYTVSEEGCMEDVRVEGCGNASVRSELERLLKRSPLWEPALTESRRPVPVSVEERVVIRPHDGGRNAQFAVCVDEVCRNSSSAPSDLDMIVLNPEVRSEYGSDKSFLRTLRDSLKVDKRVRYAGFFVVERDGSVSNLHIETADSLMGNALAALIVRSEWLPALQGGEKVRSIYTFSGVQSPPARYVYKAPPYRIGLSDKLNYSHWRSFVRGHSSYSLVKAYPELGLYPEDTAPQIKYYDGVGDMELLMTRGLPLLPIKKKVRK</sequence>
<evidence type="ECO:0000256" key="1">
    <source>
        <dbReference type="SAM" id="SignalP"/>
    </source>
</evidence>
<accession>A0ABT7VBJ1</accession>
<organism evidence="2 3">
    <name type="scientific">Bacteroides gallinaceum</name>
    <dbReference type="NCBI Taxonomy" id="1462571"/>
    <lineage>
        <taxon>Bacteria</taxon>
        <taxon>Pseudomonadati</taxon>
        <taxon>Bacteroidota</taxon>
        <taxon>Bacteroidia</taxon>
        <taxon>Bacteroidales</taxon>
        <taxon>Bacteroidaceae</taxon>
        <taxon>Bacteroides</taxon>
    </lineage>
</organism>
<dbReference type="EMBL" id="JAUDEN010000001">
    <property type="protein sequence ID" value="MDM8323658.1"/>
    <property type="molecule type" value="Genomic_DNA"/>
</dbReference>
<protein>
    <recommendedName>
        <fullName evidence="4">TonB C-terminal domain-containing protein</fullName>
    </recommendedName>
</protein>
<keyword evidence="3" id="KW-1185">Reference proteome</keyword>
<reference evidence="3" key="2">
    <citation type="submission" date="2023-07" db="EMBL/GenBank/DDBJ databases">
        <title>Identification and characterization of horizontal gene transfer across gut microbiota members of farm animals based on homology search.</title>
        <authorList>
            <person name="Schwarzerova J."/>
            <person name="Nykrynova M."/>
            <person name="Jureckova K."/>
            <person name="Cejkova D."/>
            <person name="Rychlik I."/>
        </authorList>
    </citation>
    <scope>NUCLEOTIDE SEQUENCE [LARGE SCALE GENOMIC DNA]</scope>
    <source>
        <strain evidence="3">109_WCHN</strain>
    </source>
</reference>
<dbReference type="RefSeq" id="WP_289557987.1">
    <property type="nucleotide sequence ID" value="NZ_JAUDEN010000001.1"/>
</dbReference>
<gene>
    <name evidence="2" type="ORF">QUW60_00150</name>
</gene>
<comment type="caution">
    <text evidence="2">The sequence shown here is derived from an EMBL/GenBank/DDBJ whole genome shotgun (WGS) entry which is preliminary data.</text>
</comment>
<evidence type="ECO:0000313" key="3">
    <source>
        <dbReference type="Proteomes" id="UP001169458"/>
    </source>
</evidence>
<proteinExistence type="predicted"/>
<evidence type="ECO:0008006" key="4">
    <source>
        <dbReference type="Google" id="ProtNLM"/>
    </source>
</evidence>
<dbReference type="Proteomes" id="UP001169458">
    <property type="component" value="Unassembled WGS sequence"/>
</dbReference>
<feature type="chain" id="PRO_5047099260" description="TonB C-terminal domain-containing protein" evidence="1">
    <location>
        <begin position="20"/>
        <end position="442"/>
    </location>
</feature>
<feature type="signal peptide" evidence="1">
    <location>
        <begin position="1"/>
        <end position="19"/>
    </location>
</feature>
<reference evidence="2 3" key="1">
    <citation type="submission" date="2023-06" db="EMBL/GenBank/DDBJ databases">
        <authorList>
            <person name="Zeman M."/>
            <person name="Kubasova T."/>
            <person name="Jahodarova E."/>
            <person name="Nykrynova M."/>
            <person name="Rychlik I."/>
        </authorList>
    </citation>
    <scope>NUCLEOTIDE SEQUENCE [LARGE SCALE GENOMIC DNA]</scope>
    <source>
        <strain evidence="2 3">109_WCHN</strain>
    </source>
</reference>
<keyword evidence="1" id="KW-0732">Signal</keyword>
<evidence type="ECO:0000313" key="2">
    <source>
        <dbReference type="EMBL" id="MDM8323658.1"/>
    </source>
</evidence>
<name>A0ABT7VBJ1_9BACE</name>